<dbReference type="Pfam" id="PF02518">
    <property type="entry name" value="HATPase_c"/>
    <property type="match status" value="1"/>
</dbReference>
<evidence type="ECO:0000313" key="13">
    <source>
        <dbReference type="Proteomes" id="UP001500841"/>
    </source>
</evidence>
<keyword evidence="5" id="KW-0547">Nucleotide-binding</keyword>
<keyword evidence="6" id="KW-0418">Kinase</keyword>
<dbReference type="PRINTS" id="PR00344">
    <property type="entry name" value="BCTRLSENSOR"/>
</dbReference>
<dbReference type="Gene3D" id="3.30.565.10">
    <property type="entry name" value="Histidine kinase-like ATPase, C-terminal domain"/>
    <property type="match status" value="1"/>
</dbReference>
<accession>A0ABP7WDZ0</accession>
<proteinExistence type="predicted"/>
<feature type="domain" description="PAS" evidence="10">
    <location>
        <begin position="143"/>
        <end position="213"/>
    </location>
</feature>
<keyword evidence="7" id="KW-0067">ATP-binding</keyword>
<dbReference type="EMBL" id="BAABCV010000001">
    <property type="protein sequence ID" value="GAA4086686.1"/>
    <property type="molecule type" value="Genomic_DNA"/>
</dbReference>
<dbReference type="InterPro" id="IPR000014">
    <property type="entry name" value="PAS"/>
</dbReference>
<name>A0ABP7WDZ0_9SPHI</name>
<gene>
    <name evidence="12" type="ORF">GCM10022392_04590</name>
</gene>
<evidence type="ECO:0000256" key="4">
    <source>
        <dbReference type="ARBA" id="ARBA00022679"/>
    </source>
</evidence>
<feature type="domain" description="PAC" evidence="11">
    <location>
        <begin position="336"/>
        <end position="390"/>
    </location>
</feature>
<keyword evidence="4" id="KW-0808">Transferase</keyword>
<evidence type="ECO:0000256" key="1">
    <source>
        <dbReference type="ARBA" id="ARBA00000085"/>
    </source>
</evidence>
<dbReference type="PROSITE" id="PS50109">
    <property type="entry name" value="HIS_KIN"/>
    <property type="match status" value="1"/>
</dbReference>
<dbReference type="Gene3D" id="3.30.450.20">
    <property type="entry name" value="PAS domain"/>
    <property type="match status" value="3"/>
</dbReference>
<dbReference type="SMART" id="SM00091">
    <property type="entry name" value="PAS"/>
    <property type="match status" value="3"/>
</dbReference>
<dbReference type="PANTHER" id="PTHR41523:SF8">
    <property type="entry name" value="ETHYLENE RESPONSE SENSOR PROTEIN"/>
    <property type="match status" value="1"/>
</dbReference>
<organism evidence="12 13">
    <name type="scientific">Mucilaginibacter panaciglaebae</name>
    <dbReference type="NCBI Taxonomy" id="502331"/>
    <lineage>
        <taxon>Bacteria</taxon>
        <taxon>Pseudomonadati</taxon>
        <taxon>Bacteroidota</taxon>
        <taxon>Sphingobacteriia</taxon>
        <taxon>Sphingobacteriales</taxon>
        <taxon>Sphingobacteriaceae</taxon>
        <taxon>Mucilaginibacter</taxon>
    </lineage>
</organism>
<feature type="domain" description="PAS" evidence="10">
    <location>
        <begin position="21"/>
        <end position="90"/>
    </location>
</feature>
<sequence length="623" mass="69102">MNHDAKLPQIKADDSSPLEDKQAMLAAIIASTDDTIVSKTLEGIITSWNPAAERMFGYTEAEAVGQHISLIIPHDRLDEETFIIRQVKKGEKVDHFKTIRRKKNGDLIPISLTVSPIRNNSGKIIGASKIARDISEQEEAYEKQAMLAAIVATSDDAIVSKTIKGIITSWNPAAERLFGYSEKEAIGKHISLIIPPDRLGEEDMIISNITKGKKIDHFETMRMTKDGRQIPISLTISPILSPTGEIIGASKVARDISDKKAASEKQAVLAAIVGTSDDTILSKTLDGIITSWNKAAERMFGYTEEEAIGQHISLIIPPDRLEEETYIISEVRKGNKIDHFQTLRLAKDGKLIPISLSVSPVLDNSGKIVGASKIARDISAEQATQHEITKLYEQLKELNAKKDEFIGLASHELKTPLTSINGYLQIVAQRMTDEKNKIFLQKAQQQVVKLSSLVNDLLDVSKIQAGKLRFAIHQFNIRDVVEDAIELISQSNNNYEIILKTSVSNLVIMGDAHRIEQVIINLLTNAIRYSPGKDRIEVYLIQETNEIKVGVKDFGIGISPEKLGDIFSRFYRVDDTNANVSGLGIGLYLCHEIITRHKGRVWAESEPKKGSTFWFVLPCLADL</sequence>
<feature type="domain" description="PAC" evidence="11">
    <location>
        <begin position="92"/>
        <end position="146"/>
    </location>
</feature>
<dbReference type="EC" id="2.7.13.3" evidence="2"/>
<keyword evidence="8" id="KW-0843">Virulence</keyword>
<evidence type="ECO:0000256" key="3">
    <source>
        <dbReference type="ARBA" id="ARBA00022553"/>
    </source>
</evidence>
<keyword evidence="3" id="KW-0597">Phosphoprotein</keyword>
<dbReference type="PROSITE" id="PS50113">
    <property type="entry name" value="PAC"/>
    <property type="match status" value="3"/>
</dbReference>
<evidence type="ECO:0000259" key="11">
    <source>
        <dbReference type="PROSITE" id="PS50113"/>
    </source>
</evidence>
<evidence type="ECO:0000259" key="9">
    <source>
        <dbReference type="PROSITE" id="PS50109"/>
    </source>
</evidence>
<dbReference type="Pfam" id="PF00512">
    <property type="entry name" value="HisKA"/>
    <property type="match status" value="1"/>
</dbReference>
<dbReference type="Proteomes" id="UP001500841">
    <property type="component" value="Unassembled WGS sequence"/>
</dbReference>
<dbReference type="InterPro" id="IPR003594">
    <property type="entry name" value="HATPase_dom"/>
</dbReference>
<dbReference type="SMART" id="SM00387">
    <property type="entry name" value="HATPase_c"/>
    <property type="match status" value="1"/>
</dbReference>
<dbReference type="SUPFAM" id="SSF47384">
    <property type="entry name" value="Homodimeric domain of signal transducing histidine kinase"/>
    <property type="match status" value="1"/>
</dbReference>
<dbReference type="NCBIfam" id="TIGR00229">
    <property type="entry name" value="sensory_box"/>
    <property type="match status" value="3"/>
</dbReference>
<keyword evidence="13" id="KW-1185">Reference proteome</keyword>
<dbReference type="InterPro" id="IPR036097">
    <property type="entry name" value="HisK_dim/P_sf"/>
</dbReference>
<dbReference type="PANTHER" id="PTHR41523">
    <property type="entry name" value="TWO-COMPONENT SYSTEM SENSOR PROTEIN"/>
    <property type="match status" value="1"/>
</dbReference>
<evidence type="ECO:0000256" key="2">
    <source>
        <dbReference type="ARBA" id="ARBA00012438"/>
    </source>
</evidence>
<dbReference type="SMART" id="SM00086">
    <property type="entry name" value="PAC"/>
    <property type="match status" value="3"/>
</dbReference>
<feature type="domain" description="PAC" evidence="11">
    <location>
        <begin position="216"/>
        <end position="268"/>
    </location>
</feature>
<evidence type="ECO:0000259" key="10">
    <source>
        <dbReference type="PROSITE" id="PS50112"/>
    </source>
</evidence>
<evidence type="ECO:0000256" key="7">
    <source>
        <dbReference type="ARBA" id="ARBA00022840"/>
    </source>
</evidence>
<dbReference type="CDD" id="cd00130">
    <property type="entry name" value="PAS"/>
    <property type="match status" value="3"/>
</dbReference>
<evidence type="ECO:0000313" key="12">
    <source>
        <dbReference type="EMBL" id="GAA4086686.1"/>
    </source>
</evidence>
<protein>
    <recommendedName>
        <fullName evidence="2">histidine kinase</fullName>
        <ecNumber evidence="2">2.7.13.3</ecNumber>
    </recommendedName>
</protein>
<dbReference type="InterPro" id="IPR035965">
    <property type="entry name" value="PAS-like_dom_sf"/>
</dbReference>
<evidence type="ECO:0000256" key="5">
    <source>
        <dbReference type="ARBA" id="ARBA00022741"/>
    </source>
</evidence>
<dbReference type="InterPro" id="IPR013767">
    <property type="entry name" value="PAS_fold"/>
</dbReference>
<evidence type="ECO:0000256" key="8">
    <source>
        <dbReference type="ARBA" id="ARBA00023026"/>
    </source>
</evidence>
<dbReference type="InterPro" id="IPR036890">
    <property type="entry name" value="HATPase_C_sf"/>
</dbReference>
<dbReference type="InterPro" id="IPR000700">
    <property type="entry name" value="PAS-assoc_C"/>
</dbReference>
<dbReference type="SUPFAM" id="SSF55874">
    <property type="entry name" value="ATPase domain of HSP90 chaperone/DNA topoisomerase II/histidine kinase"/>
    <property type="match status" value="1"/>
</dbReference>
<feature type="domain" description="PAS" evidence="10">
    <location>
        <begin position="265"/>
        <end position="335"/>
    </location>
</feature>
<reference evidence="13" key="1">
    <citation type="journal article" date="2019" name="Int. J. Syst. Evol. Microbiol.">
        <title>The Global Catalogue of Microorganisms (GCM) 10K type strain sequencing project: providing services to taxonomists for standard genome sequencing and annotation.</title>
        <authorList>
            <consortium name="The Broad Institute Genomics Platform"/>
            <consortium name="The Broad Institute Genome Sequencing Center for Infectious Disease"/>
            <person name="Wu L."/>
            <person name="Ma J."/>
        </authorList>
    </citation>
    <scope>NUCLEOTIDE SEQUENCE [LARGE SCALE GENOMIC DNA]</scope>
    <source>
        <strain evidence="13">JCM 17085</strain>
    </source>
</reference>
<comment type="catalytic activity">
    <reaction evidence="1">
        <text>ATP + protein L-histidine = ADP + protein N-phospho-L-histidine.</text>
        <dbReference type="EC" id="2.7.13.3"/>
    </reaction>
</comment>
<comment type="caution">
    <text evidence="12">The sequence shown here is derived from an EMBL/GenBank/DDBJ whole genome shotgun (WGS) entry which is preliminary data.</text>
</comment>
<dbReference type="PROSITE" id="PS50112">
    <property type="entry name" value="PAS"/>
    <property type="match status" value="3"/>
</dbReference>
<feature type="domain" description="Histidine kinase" evidence="9">
    <location>
        <begin position="408"/>
        <end position="621"/>
    </location>
</feature>
<dbReference type="InterPro" id="IPR004358">
    <property type="entry name" value="Sig_transdc_His_kin-like_C"/>
</dbReference>
<dbReference type="RefSeq" id="WP_345100811.1">
    <property type="nucleotide sequence ID" value="NZ_BAABCV010000001.1"/>
</dbReference>
<dbReference type="Pfam" id="PF00989">
    <property type="entry name" value="PAS"/>
    <property type="match status" value="3"/>
</dbReference>
<dbReference type="InterPro" id="IPR001610">
    <property type="entry name" value="PAC"/>
</dbReference>
<dbReference type="CDD" id="cd00082">
    <property type="entry name" value="HisKA"/>
    <property type="match status" value="1"/>
</dbReference>
<dbReference type="Gene3D" id="1.10.287.130">
    <property type="match status" value="1"/>
</dbReference>
<dbReference type="InterPro" id="IPR005467">
    <property type="entry name" value="His_kinase_dom"/>
</dbReference>
<dbReference type="SUPFAM" id="SSF55785">
    <property type="entry name" value="PYP-like sensor domain (PAS domain)"/>
    <property type="match status" value="3"/>
</dbReference>
<dbReference type="SMART" id="SM00388">
    <property type="entry name" value="HisKA"/>
    <property type="match status" value="1"/>
</dbReference>
<dbReference type="InterPro" id="IPR003661">
    <property type="entry name" value="HisK_dim/P_dom"/>
</dbReference>
<evidence type="ECO:0000256" key="6">
    <source>
        <dbReference type="ARBA" id="ARBA00022777"/>
    </source>
</evidence>